<keyword evidence="4 7" id="KW-0472">Membrane</keyword>
<accession>A0A7J7L5N1</accession>
<dbReference type="GO" id="GO:0046872">
    <property type="term" value="F:metal ion binding"/>
    <property type="evidence" value="ECO:0007669"/>
    <property type="project" value="UniProtKB-KW"/>
</dbReference>
<evidence type="ECO:0000256" key="7">
    <source>
        <dbReference type="SAM" id="Phobius"/>
    </source>
</evidence>
<feature type="transmembrane region" description="Helical" evidence="7">
    <location>
        <begin position="251"/>
        <end position="272"/>
    </location>
</feature>
<feature type="transmembrane region" description="Helical" evidence="7">
    <location>
        <begin position="128"/>
        <end position="150"/>
    </location>
</feature>
<dbReference type="Proteomes" id="UP000541444">
    <property type="component" value="Unassembled WGS sequence"/>
</dbReference>
<reference evidence="8 9" key="1">
    <citation type="journal article" date="2020" name="IScience">
        <title>Genome Sequencing of the Endangered Kingdonia uniflora (Circaeasteraceae, Ranunculales) Reveals Potential Mechanisms of Evolutionary Specialization.</title>
        <authorList>
            <person name="Sun Y."/>
            <person name="Deng T."/>
            <person name="Zhang A."/>
            <person name="Moore M.J."/>
            <person name="Landis J.B."/>
            <person name="Lin N."/>
            <person name="Zhang H."/>
            <person name="Zhang X."/>
            <person name="Huang J."/>
            <person name="Zhang X."/>
            <person name="Sun H."/>
            <person name="Wang H."/>
        </authorList>
    </citation>
    <scope>NUCLEOTIDE SEQUENCE [LARGE SCALE GENOMIC DNA]</scope>
    <source>
        <strain evidence="8">TB1705</strain>
        <tissue evidence="8">Leaf</tissue>
    </source>
</reference>
<dbReference type="EMBL" id="JACGCM010002619">
    <property type="protein sequence ID" value="KAF6137893.1"/>
    <property type="molecule type" value="Genomic_DNA"/>
</dbReference>
<dbReference type="Pfam" id="PF03006">
    <property type="entry name" value="HlyIII"/>
    <property type="match status" value="1"/>
</dbReference>
<evidence type="ECO:0000256" key="2">
    <source>
        <dbReference type="ARBA" id="ARBA00022692"/>
    </source>
</evidence>
<feature type="binding site" evidence="5">
    <location>
        <position position="146"/>
    </location>
    <ligand>
        <name>Zn(2+)</name>
        <dbReference type="ChEBI" id="CHEBI:29105"/>
    </ligand>
</feature>
<evidence type="ECO:0000256" key="5">
    <source>
        <dbReference type="PIRSR" id="PIRSR604254-1"/>
    </source>
</evidence>
<dbReference type="PANTHER" id="PTHR20855">
    <property type="entry name" value="ADIPOR/PROGESTIN RECEPTOR-RELATED"/>
    <property type="match status" value="1"/>
</dbReference>
<dbReference type="PANTHER" id="PTHR20855:SF100">
    <property type="entry name" value="HEPTAHELICAL TRANSMEMBRANE PROTEIN 2"/>
    <property type="match status" value="1"/>
</dbReference>
<evidence type="ECO:0000256" key="1">
    <source>
        <dbReference type="ARBA" id="ARBA00004141"/>
    </source>
</evidence>
<sequence>MSKRKNCCGGKTEKSNKKNAQNVSLSKEKMFEKKLVKYEELPDYLKDNEFILDHYRHLGGFLLFLGLTVLSWMETSPAVGVWIFGFSRSNEEQFGGLKNHSDHFLPDLQGRHILQHVGRDGAVPRWPWFVFLAGSMGCLICSSLSHLLACHSRRLNFFFWSLDYAGISLMIVCSFVPPIYYAFYCHPYARLFYLTSISVLGILAIITLLTPELSSPRFRSVRASLFLAMGFSGIIPAGHAVVLNWGQGPMFLALSYELTMAVSYATGAGFYMSRIPERWKPGMFDLAGHSHQIFHVFVLAGALSHYAASQVIMNWRENSPICL</sequence>
<gene>
    <name evidence="8" type="ORF">GIB67_014022</name>
</gene>
<keyword evidence="2 7" id="KW-0812">Transmembrane</keyword>
<protein>
    <submittedName>
        <fullName evidence="8">Uncharacterized protein</fullName>
    </submittedName>
</protein>
<evidence type="ECO:0000256" key="4">
    <source>
        <dbReference type="ARBA" id="ARBA00023136"/>
    </source>
</evidence>
<dbReference type="OrthoDB" id="529367at2759"/>
<evidence type="ECO:0000313" key="8">
    <source>
        <dbReference type="EMBL" id="KAF6137893.1"/>
    </source>
</evidence>
<comment type="subcellular location">
    <subcellularLocation>
        <location evidence="1">Membrane</location>
        <topology evidence="1">Multi-pass membrane protein</topology>
    </subcellularLocation>
</comment>
<keyword evidence="9" id="KW-1185">Reference proteome</keyword>
<feature type="binding site" evidence="5">
    <location>
        <position position="291"/>
    </location>
    <ligand>
        <name>Zn(2+)</name>
        <dbReference type="ChEBI" id="CHEBI:29105"/>
    </ligand>
</feature>
<feature type="transmembrane region" description="Helical" evidence="7">
    <location>
        <begin position="157"/>
        <end position="180"/>
    </location>
</feature>
<feature type="transmembrane region" description="Helical" evidence="7">
    <location>
        <begin position="61"/>
        <end position="84"/>
    </location>
</feature>
<keyword evidence="5" id="KW-0862">Zinc</keyword>
<proteinExistence type="predicted"/>
<feature type="transmembrane region" description="Helical" evidence="7">
    <location>
        <begin position="192"/>
        <end position="211"/>
    </location>
</feature>
<feature type="transmembrane region" description="Helical" evidence="7">
    <location>
        <begin position="223"/>
        <end position="245"/>
    </location>
</feature>
<name>A0A7J7L5N1_9MAGN</name>
<keyword evidence="3 7" id="KW-1133">Transmembrane helix</keyword>
<dbReference type="InterPro" id="IPR004254">
    <property type="entry name" value="AdipoR/HlyIII-related"/>
</dbReference>
<evidence type="ECO:0000256" key="6">
    <source>
        <dbReference type="SAM" id="MobiDB-lite"/>
    </source>
</evidence>
<dbReference type="GO" id="GO:0038023">
    <property type="term" value="F:signaling receptor activity"/>
    <property type="evidence" value="ECO:0007669"/>
    <property type="project" value="TreeGrafter"/>
</dbReference>
<feature type="transmembrane region" description="Helical" evidence="7">
    <location>
        <begin position="293"/>
        <end position="313"/>
    </location>
</feature>
<feature type="binding site" evidence="5">
    <location>
        <position position="295"/>
    </location>
    <ligand>
        <name>Zn(2+)</name>
        <dbReference type="ChEBI" id="CHEBI:29105"/>
    </ligand>
</feature>
<feature type="region of interest" description="Disordered" evidence="6">
    <location>
        <begin position="1"/>
        <end position="21"/>
    </location>
</feature>
<organism evidence="8 9">
    <name type="scientific">Kingdonia uniflora</name>
    <dbReference type="NCBI Taxonomy" id="39325"/>
    <lineage>
        <taxon>Eukaryota</taxon>
        <taxon>Viridiplantae</taxon>
        <taxon>Streptophyta</taxon>
        <taxon>Embryophyta</taxon>
        <taxon>Tracheophyta</taxon>
        <taxon>Spermatophyta</taxon>
        <taxon>Magnoliopsida</taxon>
        <taxon>Ranunculales</taxon>
        <taxon>Circaeasteraceae</taxon>
        <taxon>Kingdonia</taxon>
    </lineage>
</organism>
<dbReference type="AlphaFoldDB" id="A0A7J7L5N1"/>
<keyword evidence="5" id="KW-0479">Metal-binding</keyword>
<comment type="caution">
    <text evidence="8">The sequence shown here is derived from an EMBL/GenBank/DDBJ whole genome shotgun (WGS) entry which is preliminary data.</text>
</comment>
<evidence type="ECO:0000256" key="3">
    <source>
        <dbReference type="ARBA" id="ARBA00022989"/>
    </source>
</evidence>
<dbReference type="GO" id="GO:0009744">
    <property type="term" value="P:response to sucrose"/>
    <property type="evidence" value="ECO:0007669"/>
    <property type="project" value="UniProtKB-ARBA"/>
</dbReference>
<dbReference type="GO" id="GO:0009725">
    <property type="term" value="P:response to hormone"/>
    <property type="evidence" value="ECO:0007669"/>
    <property type="project" value="TreeGrafter"/>
</dbReference>
<evidence type="ECO:0000313" key="9">
    <source>
        <dbReference type="Proteomes" id="UP000541444"/>
    </source>
</evidence>
<dbReference type="GO" id="GO:0016020">
    <property type="term" value="C:membrane"/>
    <property type="evidence" value="ECO:0007669"/>
    <property type="project" value="UniProtKB-SubCell"/>
</dbReference>